<protein>
    <recommendedName>
        <fullName evidence="4">N-acetyltransferase domain-containing protein</fullName>
    </recommendedName>
</protein>
<name>A0AAQ5Y945_AMPOC</name>
<feature type="compositionally biased region" description="Acidic residues" evidence="1">
    <location>
        <begin position="1763"/>
        <end position="1773"/>
    </location>
</feature>
<feature type="compositionally biased region" description="Basic and acidic residues" evidence="1">
    <location>
        <begin position="330"/>
        <end position="341"/>
    </location>
</feature>
<proteinExistence type="predicted"/>
<evidence type="ECO:0000313" key="2">
    <source>
        <dbReference type="Ensembl" id="ENSAOCP00000049472.1"/>
    </source>
</evidence>
<reference evidence="2 3" key="1">
    <citation type="submission" date="2022-01" db="EMBL/GenBank/DDBJ databases">
        <title>A chromosome-scale genome assembly of the false clownfish, Amphiprion ocellaris.</title>
        <authorList>
            <person name="Ryu T."/>
        </authorList>
    </citation>
    <scope>NUCLEOTIDE SEQUENCE [LARGE SCALE GENOMIC DNA]</scope>
</reference>
<sequence length="1997" mass="221233">MKFPVDLLADVSLAELERSAHNYMNNLLYSNPDSPEHLTTSASTKVIIDISSVGFIPLYGSDDTWKILALFSPSDPFIAVGLYLLDRWWAVEDILKTADPARDGVLEVETVGDRIVLYILNRVIYRGKEMTSDELPFLCHGKKDYAKIVWNNGEAVGFYSVKPSGTICNSFSVRTYQLSVMDSIFVRKCQRRKGFGLQMLVDFVLSFKEESLGLRYPVTKSMYKVCEKYLCQYPGDADLLWEVESIGGPKQRTNIARKIMAIDISVSKSLSFSEESLLTPDVAEKVLKETTAVECSVETMEEVTVLRATKEIDDVPVVSQRRSSHTKQRITGEKMKEDKSEKTIRIEEIEAETPRKERVSVQRKTELHDSQELEQTEVSLSVFKEKAGDVVDTVPEGGPTMRSNKPATVLTSGDLAEDHVTSATMTEEQHVEDDATQDLINKSHDSQITVENVASETQEAEVCEKEEEADIPFGEDAEENILPVELDEEMSRKDEETPANEEQVQGGYEEGKTVIESRVLRSGKKTVRATARIKTTKRQDGEQEEEADGVNTKGDKPAEDGVLREGRRSAATTRQQSKQAQEETTVSEEIQVDKTKAVLEEAEEIKETRDRKNEDNNEEEAAAWKNENPEPEVEIEQVEVVEGVSLREQDTAEEEPSTASVTCADREEVASIQECAEETPDEGKVPSEEDAVADETTTVHQAADEAEEESTAAKEIHIAETKDSITEEIEEKDGEDDASQKDDTEDTLNTNVENISDEIEALAVESRVLRGGGKLVTTTPVSKTTTRGHKQSAQVEMLVEKSADTDEMAVETRILRKGRRSAPATSRRKSKRARIQCQPEEQSDEETVSAEEMEGEEGEVGQESPEKTGEKAEEGGKIMEMEIKPSNDAEQGEAESAPGEVEDSILPKSAPDSTVFSLSEEEAAPSAEEQQNEEMVCPISGLQGLNVVLVDMKENVEVHKETAATEEAVPVEKIADEAEEEQSEETMKQEKTMPEEQFHDASMEIEKTEIVEEEGLEEKVEDAVIMEDTGEGSAEETGGENNTKSDDEQNSTVNETGTPRGRKKQITAPTGHESVRVLRSGRKSVLVIQTCTRKSTHKQIQKEESEEGEESPAAEGSDPEEEEEEEAELTSVIDQEKGEIIENDASQQEESPAAEMDIENMNTVAEETVTQDVPVVGKADSTETITDEDAEALVGKADEGMTSDVVEKEAATGPETVEAEESTSEVEETAAGENSENKLLTSNDDHKEETPVIESRVLKSGKKIVRATTRIKTTKRQDDEQEEEADGVNTKGDKPAEDGVVREGRRSAATTRQQMEETTVTEEIQVDKTKAVLEEAEEIKETRDRKNDDNNEEEAAVQKHENPEPEVEIEQVEALEGVSLREQDTAEEEQSTASVTCADREEVASIQECAEETPDEGKVPSEEDAVADETTVHQAADEAEEESTAAKEIHIAETKDSITEEIEEKDGEDDASQKDDTEDTLNTNVENVSDEIEAPAVESRVLRGGGKLVTTTPVSKTTKRGHKQSAQVEMLVEKSADTDELAVETRILRKGRRSAPATSRRKSKRARIQCQPEEQSDEETVSAQEMEGEEGEVGQESPEKTGEKAEEGGKIMEMEIKPSNDAEQRESAPGGEYVVADTEQMKDSMIEETAVIEGDRGDNSKTDLVETDIIQISSAEVEETNSVGEEGITNIEKSTPVTEVVSDTAIAEEEAEDECAHEVAEEDAPAATTMSLRSKTNTSHPRLTRRSRGQKTQEPVETKPQQMEEENLEDVETQEVPPMTDNSPEQREQKEEQTEAEEMSATGHEAGEDIAEYIDKETSDSRVVESLGDDTQSVDKEVEEKVESDEDKDNMTDDFSDNQHIKKLKDGSEEENLENAVKAGQMGSILNSTLDIDEEVETQSVTQKQENDEQNMSEEEMESILIGKRVLRSRIVPSVIITPQSKSRRRSTKVQIAEESSSDEETSPQSSKRRSLRKRKSTDVTPAHKFKRSSRVQEVLQ</sequence>
<feature type="compositionally biased region" description="Basic and acidic residues" evidence="1">
    <location>
        <begin position="1444"/>
        <end position="1458"/>
    </location>
</feature>
<feature type="compositionally biased region" description="Polar residues" evidence="1">
    <location>
        <begin position="1750"/>
        <end position="1761"/>
    </location>
</feature>
<accession>A0AAQ5Y945</accession>
<evidence type="ECO:0008006" key="4">
    <source>
        <dbReference type="Google" id="ProtNLM"/>
    </source>
</evidence>
<feature type="region of interest" description="Disordered" evidence="1">
    <location>
        <begin position="317"/>
        <end position="341"/>
    </location>
</feature>
<feature type="compositionally biased region" description="Polar residues" evidence="1">
    <location>
        <begin position="1160"/>
        <end position="1171"/>
    </location>
</feature>
<feature type="compositionally biased region" description="Polar residues" evidence="1">
    <location>
        <begin position="570"/>
        <end position="588"/>
    </location>
</feature>
<feature type="compositionally biased region" description="Acidic residues" evidence="1">
    <location>
        <begin position="1842"/>
        <end position="1856"/>
    </location>
</feature>
<evidence type="ECO:0000256" key="1">
    <source>
        <dbReference type="SAM" id="MobiDB-lite"/>
    </source>
</evidence>
<feature type="compositionally biased region" description="Polar residues" evidence="1">
    <location>
        <begin position="1232"/>
        <end position="1242"/>
    </location>
</feature>
<feature type="compositionally biased region" description="Basic and acidic residues" evidence="1">
    <location>
        <begin position="591"/>
        <end position="615"/>
    </location>
</feature>
<feature type="compositionally biased region" description="Basic and acidic residues" evidence="1">
    <location>
        <begin position="1784"/>
        <end position="1793"/>
    </location>
</feature>
<feature type="compositionally biased region" description="Basic and acidic residues" evidence="1">
    <location>
        <begin position="1857"/>
        <end position="1867"/>
    </location>
</feature>
<dbReference type="KEGG" id="aoce:118471362"/>
<feature type="compositionally biased region" description="Polar residues" evidence="1">
    <location>
        <begin position="1308"/>
        <end position="1322"/>
    </location>
</feature>
<feature type="region of interest" description="Disordered" evidence="1">
    <location>
        <begin position="646"/>
        <end position="754"/>
    </location>
</feature>
<feature type="compositionally biased region" description="Acidic residues" evidence="1">
    <location>
        <begin position="458"/>
        <end position="479"/>
    </location>
</feature>
<feature type="compositionally biased region" description="Basic and acidic residues" evidence="1">
    <location>
        <begin position="553"/>
        <end position="568"/>
    </location>
</feature>
<feature type="compositionally biased region" description="Acidic residues" evidence="1">
    <location>
        <begin position="1574"/>
        <end position="1593"/>
    </location>
</feature>
<feature type="compositionally biased region" description="Basic and acidic residues" evidence="1">
    <location>
        <begin position="985"/>
        <end position="1010"/>
    </location>
</feature>
<dbReference type="Ensembl" id="ENSAOCT00000075425.1">
    <property type="protein sequence ID" value="ENSAOCP00000049472.1"/>
    <property type="gene ID" value="ENSAOCG00000029913.1"/>
</dbReference>
<feature type="compositionally biased region" description="Basic and acidic residues" evidence="1">
    <location>
        <begin position="1291"/>
        <end position="1306"/>
    </location>
</feature>
<reference evidence="2" key="2">
    <citation type="submission" date="2025-08" db="UniProtKB">
        <authorList>
            <consortium name="Ensembl"/>
        </authorList>
    </citation>
    <scope>IDENTIFICATION</scope>
</reference>
<feature type="region of interest" description="Disordered" evidence="1">
    <location>
        <begin position="1381"/>
        <end position="1486"/>
    </location>
</feature>
<dbReference type="PANTHER" id="PTHR22442:SF3">
    <property type="entry name" value="SOLUBLE LAMIN-ASSOCIATED PROTEIN OF 75 KDA"/>
    <property type="match status" value="1"/>
</dbReference>
<feature type="compositionally biased region" description="Basic and acidic residues" evidence="1">
    <location>
        <begin position="864"/>
        <end position="887"/>
    </location>
</feature>
<feature type="region of interest" description="Disordered" evidence="1">
    <location>
        <begin position="1269"/>
        <end position="1368"/>
    </location>
</feature>
<feature type="compositionally biased region" description="Acidic residues" evidence="1">
    <location>
        <begin position="841"/>
        <end position="860"/>
    </location>
</feature>
<feature type="compositionally biased region" description="Basic residues" evidence="1">
    <location>
        <begin position="1967"/>
        <end position="1976"/>
    </location>
</feature>
<evidence type="ECO:0000313" key="3">
    <source>
        <dbReference type="Proteomes" id="UP001501940"/>
    </source>
</evidence>
<feature type="compositionally biased region" description="Acidic residues" evidence="1">
    <location>
        <begin position="1459"/>
        <end position="1470"/>
    </location>
</feature>
<dbReference type="RefSeq" id="XP_054867301.1">
    <property type="nucleotide sequence ID" value="XM_055011326.1"/>
</dbReference>
<dbReference type="GeneID" id="118471362"/>
<feature type="compositionally biased region" description="Acidic residues" evidence="1">
    <location>
        <begin position="1104"/>
        <end position="1128"/>
    </location>
</feature>
<dbReference type="PANTHER" id="PTHR22442">
    <property type="match status" value="1"/>
</dbReference>
<feature type="compositionally biased region" description="Basic and acidic residues" evidence="1">
    <location>
        <begin position="1325"/>
        <end position="1349"/>
    </location>
</feature>
<feature type="compositionally biased region" description="Basic residues" evidence="1">
    <location>
        <begin position="1548"/>
        <end position="1567"/>
    </location>
</feature>
<feature type="region of interest" description="Disordered" evidence="1">
    <location>
        <begin position="961"/>
        <end position="1253"/>
    </location>
</feature>
<dbReference type="InterPro" id="IPR029625">
    <property type="entry name" value="FAM169"/>
</dbReference>
<dbReference type="Proteomes" id="UP001501940">
    <property type="component" value="Chromosome 6"/>
</dbReference>
<feature type="region of interest" description="Disordered" evidence="1">
    <location>
        <begin position="1503"/>
        <end position="1527"/>
    </location>
</feature>
<feature type="compositionally biased region" description="Basic and acidic residues" evidence="1">
    <location>
        <begin position="711"/>
        <end position="725"/>
    </location>
</feature>
<feature type="region of interest" description="Disordered" evidence="1">
    <location>
        <begin position="1547"/>
        <end position="1630"/>
    </location>
</feature>
<reference evidence="2" key="3">
    <citation type="submission" date="2025-09" db="UniProtKB">
        <authorList>
            <consortium name="Ensembl"/>
        </authorList>
    </citation>
    <scope>IDENTIFICATION</scope>
</reference>
<feature type="region of interest" description="Disordered" evidence="1">
    <location>
        <begin position="1676"/>
        <end position="1997"/>
    </location>
</feature>
<feature type="compositionally biased region" description="Basic residues" evidence="1">
    <location>
        <begin position="815"/>
        <end position="834"/>
    </location>
</feature>
<feature type="region of interest" description="Disordered" evidence="1">
    <location>
        <begin position="453"/>
        <end position="634"/>
    </location>
</feature>
<keyword evidence="3" id="KW-1185">Reference proteome</keyword>
<feature type="compositionally biased region" description="Acidic residues" evidence="1">
    <location>
        <begin position="1908"/>
        <end position="1918"/>
    </location>
</feature>
<feature type="compositionally biased region" description="Polar residues" evidence="1">
    <location>
        <begin position="1728"/>
        <end position="1741"/>
    </location>
</feature>
<feature type="compositionally biased region" description="Basic and acidic residues" evidence="1">
    <location>
        <begin position="1813"/>
        <end position="1823"/>
    </location>
</feature>
<dbReference type="RefSeq" id="XP_035811469.2">
    <property type="nucleotide sequence ID" value="XM_035955576.2"/>
</dbReference>
<dbReference type="RefSeq" id="XP_054867300.1">
    <property type="nucleotide sequence ID" value="XM_055011325.1"/>
</dbReference>
<feature type="compositionally biased region" description="Basic and acidic residues" evidence="1">
    <location>
        <begin position="1597"/>
        <end position="1626"/>
    </location>
</feature>
<dbReference type="GeneTree" id="ENSGT00510000048902"/>
<feature type="compositionally biased region" description="Acidic residues" evidence="1">
    <location>
        <begin position="1217"/>
        <end position="1230"/>
    </location>
</feature>
<feature type="region of interest" description="Disordered" evidence="1">
    <location>
        <begin position="775"/>
        <end position="936"/>
    </location>
</feature>
<feature type="compositionally biased region" description="Acidic residues" evidence="1">
    <location>
        <begin position="726"/>
        <end position="737"/>
    </location>
</feature>
<feature type="compositionally biased region" description="Basic and acidic residues" evidence="1">
    <location>
        <begin position="509"/>
        <end position="519"/>
    </location>
</feature>
<feature type="compositionally biased region" description="Acidic residues" evidence="1">
    <location>
        <begin position="1023"/>
        <end position="1038"/>
    </location>
</feature>
<organism evidence="2 3">
    <name type="scientific">Amphiprion ocellaris</name>
    <name type="common">Clown anemonefish</name>
    <dbReference type="NCBI Taxonomy" id="80972"/>
    <lineage>
        <taxon>Eukaryota</taxon>
        <taxon>Metazoa</taxon>
        <taxon>Chordata</taxon>
        <taxon>Craniata</taxon>
        <taxon>Vertebrata</taxon>
        <taxon>Euteleostomi</taxon>
        <taxon>Actinopterygii</taxon>
        <taxon>Neopterygii</taxon>
        <taxon>Teleostei</taxon>
        <taxon>Neoteleostei</taxon>
        <taxon>Acanthomorphata</taxon>
        <taxon>Ovalentaria</taxon>
        <taxon>Pomacentridae</taxon>
        <taxon>Amphiprion</taxon>
    </lineage>
</organism>